<evidence type="ECO:0000313" key="2">
    <source>
        <dbReference type="Proteomes" id="UP000220840"/>
    </source>
</evidence>
<evidence type="ECO:0000313" key="1">
    <source>
        <dbReference type="EMBL" id="PEG29781.1"/>
    </source>
</evidence>
<dbReference type="STRING" id="137838.GCA_001458595_01047"/>
<organism evidence="1 2">
    <name type="scientific">Clostridium neonatale</name>
    <dbReference type="NCBI Taxonomy" id="137838"/>
    <lineage>
        <taxon>Bacteria</taxon>
        <taxon>Bacillati</taxon>
        <taxon>Bacillota</taxon>
        <taxon>Clostridia</taxon>
        <taxon>Eubacteriales</taxon>
        <taxon>Clostridiaceae</taxon>
        <taxon>Clostridium</taxon>
    </lineage>
</organism>
<dbReference type="AlphaFoldDB" id="A0A2A7MEL8"/>
<reference evidence="1 2" key="1">
    <citation type="submission" date="2017-10" db="EMBL/GenBank/DDBJ databases">
        <title>Effective Description of Clostridium neonatale sp. nov. linked to necrotizing enterocolitis in neonates and a clarification of species assignable to the genus Clostridium (Prazmowski 1880) emend. Lawson and Rainey 2016.</title>
        <authorList>
            <person name="Bernard K."/>
            <person name="Burdz T."/>
            <person name="Wiebe D."/>
            <person name="Balcewich B."/>
            <person name="Alfa M."/>
            <person name="Bernier A.-M."/>
        </authorList>
    </citation>
    <scope>NUCLEOTIDE SEQUENCE [LARGE SCALE GENOMIC DNA]</scope>
    <source>
        <strain evidence="1 2">LCDC99A005</strain>
    </source>
</reference>
<protein>
    <recommendedName>
        <fullName evidence="3">MerR family transcriptional regulator</fullName>
    </recommendedName>
</protein>
<gene>
    <name evidence="1" type="ORF">CQ394_14085</name>
</gene>
<evidence type="ECO:0008006" key="3">
    <source>
        <dbReference type="Google" id="ProtNLM"/>
    </source>
</evidence>
<sequence>MNKEEIMACCCISKDIFNRYFSSEIIENETDFNDDYIRENSLAISLEKKGFTLPNIRKDLILDKNEQDNYERMLIMLQSKRQIVLDKVHDEEQYLSELDYLIFNLRKLQK</sequence>
<dbReference type="RefSeq" id="WP_058293947.1">
    <property type="nucleotide sequence ID" value="NZ_CAMRXG010000032.1"/>
</dbReference>
<keyword evidence="2" id="KW-1185">Reference proteome</keyword>
<name>A0A2A7MEL8_9CLOT</name>
<dbReference type="Proteomes" id="UP000220840">
    <property type="component" value="Unassembled WGS sequence"/>
</dbReference>
<accession>A0A2A7MEL8</accession>
<dbReference type="EMBL" id="PDCJ01000002">
    <property type="protein sequence ID" value="PEG29781.1"/>
    <property type="molecule type" value="Genomic_DNA"/>
</dbReference>
<proteinExistence type="predicted"/>
<comment type="caution">
    <text evidence="1">The sequence shown here is derived from an EMBL/GenBank/DDBJ whole genome shotgun (WGS) entry which is preliminary data.</text>
</comment>